<accession>A0A2D6YJT3</accession>
<dbReference type="InterPro" id="IPR011701">
    <property type="entry name" value="MFS"/>
</dbReference>
<dbReference type="EMBL" id="NZEX01000091">
    <property type="protein sequence ID" value="MAH63365.1"/>
    <property type="molecule type" value="Genomic_DNA"/>
</dbReference>
<evidence type="ECO:0000256" key="2">
    <source>
        <dbReference type="ARBA" id="ARBA00022475"/>
    </source>
</evidence>
<dbReference type="InterPro" id="IPR020846">
    <property type="entry name" value="MFS_dom"/>
</dbReference>
<feature type="transmembrane region" description="Helical" evidence="6">
    <location>
        <begin position="350"/>
        <end position="372"/>
    </location>
</feature>
<feature type="transmembrane region" description="Helical" evidence="6">
    <location>
        <begin position="51"/>
        <end position="71"/>
    </location>
</feature>
<evidence type="ECO:0000256" key="3">
    <source>
        <dbReference type="ARBA" id="ARBA00022692"/>
    </source>
</evidence>
<evidence type="ECO:0000256" key="6">
    <source>
        <dbReference type="SAM" id="Phobius"/>
    </source>
</evidence>
<comment type="caution">
    <text evidence="8">The sequence shown here is derived from an EMBL/GenBank/DDBJ whole genome shotgun (WGS) entry which is preliminary data.</text>
</comment>
<feature type="transmembrane region" description="Helical" evidence="6">
    <location>
        <begin position="219"/>
        <end position="243"/>
    </location>
</feature>
<dbReference type="Gene3D" id="1.20.1720.10">
    <property type="entry name" value="Multidrug resistance protein D"/>
    <property type="match status" value="1"/>
</dbReference>
<comment type="subcellular location">
    <subcellularLocation>
        <location evidence="1">Cell membrane</location>
        <topology evidence="1">Multi-pass membrane protein</topology>
    </subcellularLocation>
</comment>
<keyword evidence="3 6" id="KW-0812">Transmembrane</keyword>
<evidence type="ECO:0000256" key="4">
    <source>
        <dbReference type="ARBA" id="ARBA00022989"/>
    </source>
</evidence>
<sequence>MFTQSKSVNPLAPRKIAIWLLVVTMGCGTAGITIISPALSSITKYFSVDEAAAQSLLSGYFIAMAVSQLIYGPLSDRYGRRRPLLVGLVGFALGGLLAASAESFEVLVIARVLQGIGAASIASIIRAIINDSYGRLEGASAFATISGIMVIVPIFSFAFGGLISDLIGWKGIMFGIFFAGLIPLVLNFIFLPETNLRPIPQIRLGSLAQDYLILMKNRIFLTFMLSSSFCVGIFFTMVGFVPFEYQRIGVDNTEIGFWFVLIPCGYTLGNFITKNFVHRFGIERMSQIGGLISMVATSALLLPSVVGWYHPTLIAIPCFLFGFASGFVIANSTMGAIAAAGELGGSASGIVGAGQMGFGIFGGSLVVSVGGYEHFENGVLILIGLATFSTLSSTLAKHFSETLPVAKTTEQ</sequence>
<name>A0A2D6YJT3_9DELT</name>
<feature type="transmembrane region" description="Helical" evidence="6">
    <location>
        <begin position="141"/>
        <end position="163"/>
    </location>
</feature>
<dbReference type="AlphaFoldDB" id="A0A2D6YJT3"/>
<organism evidence="8 9">
    <name type="scientific">SAR324 cluster bacterium</name>
    <dbReference type="NCBI Taxonomy" id="2024889"/>
    <lineage>
        <taxon>Bacteria</taxon>
        <taxon>Deltaproteobacteria</taxon>
        <taxon>SAR324 cluster</taxon>
    </lineage>
</organism>
<evidence type="ECO:0000259" key="7">
    <source>
        <dbReference type="PROSITE" id="PS50850"/>
    </source>
</evidence>
<reference evidence="9" key="1">
    <citation type="submission" date="2017-09" db="EMBL/GenBank/DDBJ databases">
        <title>The Reconstruction of 2,631 Draft Metagenome-Assembled Genomes from the Global Oceans.</title>
        <authorList>
            <person name="Tully B.J."/>
            <person name="Graham E.D."/>
            <person name="Heidelberg J.F."/>
        </authorList>
    </citation>
    <scope>NUCLEOTIDE SEQUENCE [LARGE SCALE GENOMIC DNA]</scope>
</reference>
<feature type="transmembrane region" description="Helical" evidence="6">
    <location>
        <begin position="169"/>
        <end position="191"/>
    </location>
</feature>
<feature type="transmembrane region" description="Helical" evidence="6">
    <location>
        <begin position="314"/>
        <end position="338"/>
    </location>
</feature>
<dbReference type="CDD" id="cd17320">
    <property type="entry name" value="MFS_MdfA_MDR_like"/>
    <property type="match status" value="1"/>
</dbReference>
<evidence type="ECO:0000313" key="9">
    <source>
        <dbReference type="Proteomes" id="UP000226525"/>
    </source>
</evidence>
<protein>
    <submittedName>
        <fullName evidence="8">MFS transporter</fullName>
    </submittedName>
</protein>
<evidence type="ECO:0000313" key="8">
    <source>
        <dbReference type="EMBL" id="MAH63365.1"/>
    </source>
</evidence>
<evidence type="ECO:0000256" key="5">
    <source>
        <dbReference type="ARBA" id="ARBA00023136"/>
    </source>
</evidence>
<dbReference type="GO" id="GO:0005886">
    <property type="term" value="C:plasma membrane"/>
    <property type="evidence" value="ECO:0007669"/>
    <property type="project" value="UniProtKB-SubCell"/>
</dbReference>
<keyword evidence="5 6" id="KW-0472">Membrane</keyword>
<feature type="transmembrane region" description="Helical" evidence="6">
    <location>
        <begin position="107"/>
        <end position="129"/>
    </location>
</feature>
<dbReference type="InterPro" id="IPR050189">
    <property type="entry name" value="MFS_Efflux_Transporters"/>
</dbReference>
<keyword evidence="4 6" id="KW-1133">Transmembrane helix</keyword>
<evidence type="ECO:0000256" key="1">
    <source>
        <dbReference type="ARBA" id="ARBA00004651"/>
    </source>
</evidence>
<feature type="transmembrane region" description="Helical" evidence="6">
    <location>
        <begin position="83"/>
        <end position="101"/>
    </location>
</feature>
<dbReference type="PROSITE" id="PS50850">
    <property type="entry name" value="MFS"/>
    <property type="match status" value="1"/>
</dbReference>
<feature type="transmembrane region" description="Helical" evidence="6">
    <location>
        <begin position="378"/>
        <end position="396"/>
    </location>
</feature>
<proteinExistence type="predicted"/>
<feature type="transmembrane region" description="Helical" evidence="6">
    <location>
        <begin position="16"/>
        <end position="39"/>
    </location>
</feature>
<dbReference type="Pfam" id="PF07690">
    <property type="entry name" value="MFS_1"/>
    <property type="match status" value="1"/>
</dbReference>
<dbReference type="SUPFAM" id="SSF103473">
    <property type="entry name" value="MFS general substrate transporter"/>
    <property type="match status" value="1"/>
</dbReference>
<dbReference type="PROSITE" id="PS51257">
    <property type="entry name" value="PROKAR_LIPOPROTEIN"/>
    <property type="match status" value="1"/>
</dbReference>
<dbReference type="InterPro" id="IPR036259">
    <property type="entry name" value="MFS_trans_sf"/>
</dbReference>
<gene>
    <name evidence="8" type="ORF">CMN54_07985</name>
</gene>
<dbReference type="GO" id="GO:0022857">
    <property type="term" value="F:transmembrane transporter activity"/>
    <property type="evidence" value="ECO:0007669"/>
    <property type="project" value="InterPro"/>
</dbReference>
<dbReference type="PANTHER" id="PTHR43124:SF3">
    <property type="entry name" value="CHLORAMPHENICOL EFFLUX PUMP RV0191"/>
    <property type="match status" value="1"/>
</dbReference>
<feature type="transmembrane region" description="Helical" evidence="6">
    <location>
        <begin position="255"/>
        <end position="276"/>
    </location>
</feature>
<keyword evidence="2" id="KW-1003">Cell membrane</keyword>
<feature type="transmembrane region" description="Helical" evidence="6">
    <location>
        <begin position="288"/>
        <end position="308"/>
    </location>
</feature>
<dbReference type="PANTHER" id="PTHR43124">
    <property type="entry name" value="PURINE EFFLUX PUMP PBUE"/>
    <property type="match status" value="1"/>
</dbReference>
<feature type="domain" description="Major facilitator superfamily (MFS) profile" evidence="7">
    <location>
        <begin position="17"/>
        <end position="401"/>
    </location>
</feature>
<dbReference type="Proteomes" id="UP000226525">
    <property type="component" value="Unassembled WGS sequence"/>
</dbReference>